<keyword evidence="1" id="KW-1133">Transmembrane helix</keyword>
<name>W6ZZ34_9APIC</name>
<feature type="transmembrane region" description="Helical" evidence="1">
    <location>
        <begin position="12"/>
        <end position="32"/>
    </location>
</feature>
<keyword evidence="1" id="KW-0812">Transmembrane</keyword>
<protein>
    <submittedName>
        <fullName evidence="2">Uncharacterized protein</fullName>
    </submittedName>
</protein>
<evidence type="ECO:0000313" key="2">
    <source>
        <dbReference type="EMBL" id="EUD64520.1"/>
    </source>
</evidence>
<dbReference type="GeneID" id="20040356"/>
<gene>
    <name evidence="2" type="ORF">C922_05082</name>
</gene>
<reference evidence="2 3" key="1">
    <citation type="submission" date="2013-02" db="EMBL/GenBank/DDBJ databases">
        <title>The Genome Sequence of Plasmodium inui San Antonio 1.</title>
        <authorList>
            <consortium name="The Broad Institute Genome Sequencing Platform"/>
            <consortium name="The Broad Institute Genome Sequencing Center for Infectious Disease"/>
            <person name="Neafsey D."/>
            <person name="Cheeseman I."/>
            <person name="Volkman S."/>
            <person name="Adams J."/>
            <person name="Walker B."/>
            <person name="Young S.K."/>
            <person name="Zeng Q."/>
            <person name="Gargeya S."/>
            <person name="Fitzgerald M."/>
            <person name="Haas B."/>
            <person name="Abouelleil A."/>
            <person name="Alvarado L."/>
            <person name="Arachchi H.M."/>
            <person name="Berlin A.M."/>
            <person name="Chapman S.B."/>
            <person name="Dewar J."/>
            <person name="Goldberg J."/>
            <person name="Griggs A."/>
            <person name="Gujja S."/>
            <person name="Hansen M."/>
            <person name="Howarth C."/>
            <person name="Imamovic A."/>
            <person name="Larimer J."/>
            <person name="McCowan C."/>
            <person name="Murphy C."/>
            <person name="Neiman D."/>
            <person name="Pearson M."/>
            <person name="Priest M."/>
            <person name="Roberts A."/>
            <person name="Saif S."/>
            <person name="Shea T."/>
            <person name="Sisk P."/>
            <person name="Sykes S."/>
            <person name="Wortman J."/>
            <person name="Nusbaum C."/>
            <person name="Birren B."/>
        </authorList>
    </citation>
    <scope>NUCLEOTIDE SEQUENCE [LARGE SCALE GENOMIC DNA]</scope>
    <source>
        <strain evidence="2 3">San Antonio 1</strain>
    </source>
</reference>
<organism evidence="2 3">
    <name type="scientific">Plasmodium inui San Antonio 1</name>
    <dbReference type="NCBI Taxonomy" id="1237626"/>
    <lineage>
        <taxon>Eukaryota</taxon>
        <taxon>Sar</taxon>
        <taxon>Alveolata</taxon>
        <taxon>Apicomplexa</taxon>
        <taxon>Aconoidasida</taxon>
        <taxon>Haemosporida</taxon>
        <taxon>Plasmodiidae</taxon>
        <taxon>Plasmodium</taxon>
        <taxon>Plasmodium (Plasmodium)</taxon>
    </lineage>
</organism>
<dbReference type="VEuPathDB" id="PlasmoDB:C922_05082"/>
<dbReference type="RefSeq" id="XP_008818877.1">
    <property type="nucleotide sequence ID" value="XM_008820655.1"/>
</dbReference>
<keyword evidence="3" id="KW-1185">Reference proteome</keyword>
<dbReference type="Proteomes" id="UP000030640">
    <property type="component" value="Unassembled WGS sequence"/>
</dbReference>
<dbReference type="AlphaFoldDB" id="W6ZZ34"/>
<accession>W6ZZ34</accession>
<sequence>MSASAGQYYSNHSITGTIVLILTMLFLVYQYFAHKRTIHMILLWQYRKSKLRSYFHTSVI</sequence>
<evidence type="ECO:0000313" key="3">
    <source>
        <dbReference type="Proteomes" id="UP000030640"/>
    </source>
</evidence>
<proteinExistence type="predicted"/>
<evidence type="ECO:0000256" key="1">
    <source>
        <dbReference type="SAM" id="Phobius"/>
    </source>
</evidence>
<keyword evidence="1" id="KW-0472">Membrane</keyword>
<dbReference type="EMBL" id="KI965496">
    <property type="protein sequence ID" value="EUD64520.1"/>
    <property type="molecule type" value="Genomic_DNA"/>
</dbReference>